<evidence type="ECO:0000313" key="1">
    <source>
        <dbReference type="EMBL" id="CAI6369998.1"/>
    </source>
</evidence>
<dbReference type="GO" id="GO:0071897">
    <property type="term" value="P:DNA biosynthetic process"/>
    <property type="evidence" value="ECO:0007669"/>
    <property type="project" value="UniProtKB-ARBA"/>
</dbReference>
<accession>A0AAV0XNQ7</accession>
<organism evidence="1 2">
    <name type="scientific">Macrosiphum euphorbiae</name>
    <name type="common">potato aphid</name>
    <dbReference type="NCBI Taxonomy" id="13131"/>
    <lineage>
        <taxon>Eukaryota</taxon>
        <taxon>Metazoa</taxon>
        <taxon>Ecdysozoa</taxon>
        <taxon>Arthropoda</taxon>
        <taxon>Hexapoda</taxon>
        <taxon>Insecta</taxon>
        <taxon>Pterygota</taxon>
        <taxon>Neoptera</taxon>
        <taxon>Paraneoptera</taxon>
        <taxon>Hemiptera</taxon>
        <taxon>Sternorrhyncha</taxon>
        <taxon>Aphidomorpha</taxon>
        <taxon>Aphidoidea</taxon>
        <taxon>Aphididae</taxon>
        <taxon>Macrosiphini</taxon>
        <taxon>Macrosiphum</taxon>
    </lineage>
</organism>
<evidence type="ECO:0000313" key="2">
    <source>
        <dbReference type="Proteomes" id="UP001160148"/>
    </source>
</evidence>
<dbReference type="EMBL" id="CARXXK010000121">
    <property type="protein sequence ID" value="CAI6369998.1"/>
    <property type="molecule type" value="Genomic_DNA"/>
</dbReference>
<keyword evidence="2" id="KW-1185">Reference proteome</keyword>
<dbReference type="PANTHER" id="PTHR47331:SF1">
    <property type="entry name" value="GAG-LIKE PROTEIN"/>
    <property type="match status" value="1"/>
</dbReference>
<proteinExistence type="predicted"/>
<dbReference type="Pfam" id="PF05380">
    <property type="entry name" value="Peptidase_A17"/>
    <property type="match status" value="1"/>
</dbReference>
<dbReference type="InterPro" id="IPR008042">
    <property type="entry name" value="Retrotrans_Pao"/>
</dbReference>
<dbReference type="SUPFAM" id="SSF56672">
    <property type="entry name" value="DNA/RNA polymerases"/>
    <property type="match status" value="1"/>
</dbReference>
<protein>
    <submittedName>
        <fullName evidence="1">Uncharacterized protein</fullName>
    </submittedName>
</protein>
<dbReference type="AlphaFoldDB" id="A0AAV0XNQ7"/>
<dbReference type="Proteomes" id="UP001160148">
    <property type="component" value="Unassembled WGS sequence"/>
</dbReference>
<gene>
    <name evidence="1" type="ORF">MEUPH1_LOCUS24168</name>
</gene>
<reference evidence="1 2" key="1">
    <citation type="submission" date="2023-01" db="EMBL/GenBank/DDBJ databases">
        <authorList>
            <person name="Whitehead M."/>
        </authorList>
    </citation>
    <scope>NUCLEOTIDE SEQUENCE [LARGE SCALE GENOMIC DNA]</scope>
</reference>
<dbReference type="CDD" id="cd01644">
    <property type="entry name" value="RT_pepA17"/>
    <property type="match status" value="1"/>
</dbReference>
<name>A0AAV0XNQ7_9HEMI</name>
<dbReference type="PANTHER" id="PTHR47331">
    <property type="entry name" value="PHD-TYPE DOMAIN-CONTAINING PROTEIN"/>
    <property type="match status" value="1"/>
</dbReference>
<sequence>MAEYLALGHMEVVPENETELKSYYLPHHAIIKSNSLTTKVSVVFDGSAPSKSGVSLNDILSRGPATQPELFSILLRFRVHKYVLTGDVEKMYRQVNVSSSDCNLQRIVYRDSPEDPVVDYRLLTVTYGTKPASFLATKCLSQLANDTSVPSVSRAITEDFYVDDLITGASSIDECFFMYTELCRVLNAAGMPLRKWCSNSPLLLNKIPHTQDDPSYLLRLNDEDTISTLGLTWQPSIDCFRFVFKNWDPPVEMSKRLLLSDISKIFDPLGLLTPVLIKGKIFLQQLWTLKLGWDSPLSTDIVSRWKQFYHQFKELEHIRVPRIVLDIDSPIIELHGFADASQEAYGACVYVRSVAASGSITVSLAVSKSRVAPPKPTTIPRLELSGALLLAELAHNVLLELAKVNIIINSSSIMLWSDSTIVLSWINTSKPLKVFVANRVAQITDLTSPSQWMHVPTISNPADMITRGIDVQSLSHNQLWWNGPAWLSQDRKCWPAWPPSTDDVPETRQVKLVLAAVLLDQFSDFMRLIRITAWVLRFCSNASIPSNRCDIMKLGPLTVVELSKAKTTWLLHAQRCAFHNELDQLSKNQQLSRQSQLKKLHPFIDISGPFSCNPACDCLVFSVCRTGRTYCHSVNH</sequence>
<comment type="caution">
    <text evidence="1">The sequence shown here is derived from an EMBL/GenBank/DDBJ whole genome shotgun (WGS) entry which is preliminary data.</text>
</comment>
<dbReference type="InterPro" id="IPR043502">
    <property type="entry name" value="DNA/RNA_pol_sf"/>
</dbReference>